<sequence>NSLDSGRLHHSHMMISLPQPPQTPPPFIGVVDSDNDQRSPSPNALPLHDEDDHPLHDDEDDDSFHDEDDNSLPNNPFHGNTRSTNPLSDHLDDDEHHFYDLQFFFRTLAEFPALHHMTGNPAFGPDMTGHPAFGANTNAHAHRTVSPTPTQALSAMPTSPPRSQSSRSAASGGSDVSMASAYTSFTAAIRGQERHAAKERADRKRLVKEVEQLQAEIAEVKASNAVLQEQVTDMSNEVREVGGAVSHLSGEMGNGFTAVGSELSELNRGFKSMEGMFGQMLNEFREFRLER</sequence>
<feature type="compositionally biased region" description="Low complexity" evidence="2">
    <location>
        <begin position="161"/>
        <end position="174"/>
    </location>
</feature>
<feature type="compositionally biased region" description="Pro residues" evidence="2">
    <location>
        <begin position="18"/>
        <end position="27"/>
    </location>
</feature>
<reference evidence="3 4" key="1">
    <citation type="submission" date="2016-10" db="EMBL/GenBank/DDBJ databases">
        <title>Genome sequence of the basidiomycete white-rot fungus Trametes pubescens.</title>
        <authorList>
            <person name="Makela M.R."/>
            <person name="Granchi Z."/>
            <person name="Peng M."/>
            <person name="De Vries R.P."/>
            <person name="Grigoriev I."/>
            <person name="Riley R."/>
            <person name="Hilden K."/>
        </authorList>
    </citation>
    <scope>NUCLEOTIDE SEQUENCE [LARGE SCALE GENOMIC DNA]</scope>
    <source>
        <strain evidence="3 4">FBCC735</strain>
    </source>
</reference>
<feature type="compositionally biased region" description="Polar residues" evidence="2">
    <location>
        <begin position="135"/>
        <end position="157"/>
    </location>
</feature>
<evidence type="ECO:0000256" key="2">
    <source>
        <dbReference type="SAM" id="MobiDB-lite"/>
    </source>
</evidence>
<feature type="non-terminal residue" evidence="3">
    <location>
        <position position="1"/>
    </location>
</feature>
<feature type="region of interest" description="Disordered" evidence="2">
    <location>
        <begin position="129"/>
        <end position="175"/>
    </location>
</feature>
<keyword evidence="1" id="KW-0175">Coiled coil</keyword>
<feature type="compositionally biased region" description="Polar residues" evidence="2">
    <location>
        <begin position="71"/>
        <end position="87"/>
    </location>
</feature>
<dbReference type="EMBL" id="MNAD01001424">
    <property type="protein sequence ID" value="OJT05598.1"/>
    <property type="molecule type" value="Genomic_DNA"/>
</dbReference>
<keyword evidence="4" id="KW-1185">Reference proteome</keyword>
<gene>
    <name evidence="3" type="ORF">TRAPUB_3584</name>
</gene>
<evidence type="ECO:0000313" key="3">
    <source>
        <dbReference type="EMBL" id="OJT05598.1"/>
    </source>
</evidence>
<evidence type="ECO:0000313" key="4">
    <source>
        <dbReference type="Proteomes" id="UP000184267"/>
    </source>
</evidence>
<name>A0A1M2VDI5_TRAPU</name>
<feature type="compositionally biased region" description="Acidic residues" evidence="2">
    <location>
        <begin position="57"/>
        <end position="70"/>
    </location>
</feature>
<organism evidence="3 4">
    <name type="scientific">Trametes pubescens</name>
    <name type="common">White-rot fungus</name>
    <dbReference type="NCBI Taxonomy" id="154538"/>
    <lineage>
        <taxon>Eukaryota</taxon>
        <taxon>Fungi</taxon>
        <taxon>Dikarya</taxon>
        <taxon>Basidiomycota</taxon>
        <taxon>Agaricomycotina</taxon>
        <taxon>Agaricomycetes</taxon>
        <taxon>Polyporales</taxon>
        <taxon>Polyporaceae</taxon>
        <taxon>Trametes</taxon>
    </lineage>
</organism>
<evidence type="ECO:0008006" key="5">
    <source>
        <dbReference type="Google" id="ProtNLM"/>
    </source>
</evidence>
<dbReference type="CDD" id="cd14686">
    <property type="entry name" value="bZIP"/>
    <property type="match status" value="1"/>
</dbReference>
<dbReference type="AlphaFoldDB" id="A0A1M2VDI5"/>
<dbReference type="Proteomes" id="UP000184267">
    <property type="component" value="Unassembled WGS sequence"/>
</dbReference>
<comment type="caution">
    <text evidence="3">The sequence shown here is derived from an EMBL/GenBank/DDBJ whole genome shotgun (WGS) entry which is preliminary data.</text>
</comment>
<protein>
    <recommendedName>
        <fullName evidence="5">BZIP domain-containing protein</fullName>
    </recommendedName>
</protein>
<feature type="compositionally biased region" description="Basic and acidic residues" evidence="2">
    <location>
        <begin position="47"/>
        <end position="56"/>
    </location>
</feature>
<proteinExistence type="predicted"/>
<evidence type="ECO:0000256" key="1">
    <source>
        <dbReference type="SAM" id="Coils"/>
    </source>
</evidence>
<feature type="coiled-coil region" evidence="1">
    <location>
        <begin position="196"/>
        <end position="237"/>
    </location>
</feature>
<feature type="region of interest" description="Disordered" evidence="2">
    <location>
        <begin position="1"/>
        <end position="89"/>
    </location>
</feature>
<accession>A0A1M2VDI5</accession>